<gene>
    <name evidence="2" type="ORF">RFI_13234</name>
</gene>
<proteinExistence type="predicted"/>
<dbReference type="InterPro" id="IPR046455">
    <property type="entry name" value="Sec7/BIG1-like_C"/>
</dbReference>
<comment type="caution">
    <text evidence="2">The sequence shown here is derived from an EMBL/GenBank/DDBJ whole genome shotgun (WGS) entry which is preliminary data.</text>
</comment>
<sequence length="176" mass="20583">MDYLAATSSNTKKKKKIHILYFIFVSCYVNKNKDFPPEHTIAALLYRMESDAAMCRLTVLFQFKINAGQGSKLIKAKDIKQLAEYRLIPLGIQLMQLLYVRECDQKRPQNDLRYLLPVVISFLEFLLNKERFNDKEFQSKVNALFPYVAKLVQCQNQEIRSLVSSLLQKRIKQSLK</sequence>
<evidence type="ECO:0000259" key="1">
    <source>
        <dbReference type="Pfam" id="PF20252"/>
    </source>
</evidence>
<dbReference type="EMBL" id="ASPP01009595">
    <property type="protein sequence ID" value="ETO23924.1"/>
    <property type="molecule type" value="Genomic_DNA"/>
</dbReference>
<feature type="domain" description="Sec7/BIG1-like C-terminal" evidence="1">
    <location>
        <begin position="45"/>
        <end position="168"/>
    </location>
</feature>
<reference evidence="2 3" key="1">
    <citation type="journal article" date="2013" name="Curr. Biol.">
        <title>The Genome of the Foraminiferan Reticulomyxa filosa.</title>
        <authorList>
            <person name="Glockner G."/>
            <person name="Hulsmann N."/>
            <person name="Schleicher M."/>
            <person name="Noegel A.A."/>
            <person name="Eichinger L."/>
            <person name="Gallinger C."/>
            <person name="Pawlowski J."/>
            <person name="Sierra R."/>
            <person name="Euteneuer U."/>
            <person name="Pillet L."/>
            <person name="Moustafa A."/>
            <person name="Platzer M."/>
            <person name="Groth M."/>
            <person name="Szafranski K."/>
            <person name="Schliwa M."/>
        </authorList>
    </citation>
    <scope>NUCLEOTIDE SEQUENCE [LARGE SCALE GENOMIC DNA]</scope>
</reference>
<accession>X6NDW9</accession>
<evidence type="ECO:0000313" key="3">
    <source>
        <dbReference type="Proteomes" id="UP000023152"/>
    </source>
</evidence>
<dbReference type="AlphaFoldDB" id="X6NDW9"/>
<evidence type="ECO:0000313" key="2">
    <source>
        <dbReference type="EMBL" id="ETO23924.1"/>
    </source>
</evidence>
<keyword evidence="3" id="KW-1185">Reference proteome</keyword>
<dbReference type="Proteomes" id="UP000023152">
    <property type="component" value="Unassembled WGS sequence"/>
</dbReference>
<dbReference type="Pfam" id="PF20252">
    <property type="entry name" value="BIG2_C"/>
    <property type="match status" value="1"/>
</dbReference>
<organism evidence="2 3">
    <name type="scientific">Reticulomyxa filosa</name>
    <dbReference type="NCBI Taxonomy" id="46433"/>
    <lineage>
        <taxon>Eukaryota</taxon>
        <taxon>Sar</taxon>
        <taxon>Rhizaria</taxon>
        <taxon>Retaria</taxon>
        <taxon>Foraminifera</taxon>
        <taxon>Monothalamids</taxon>
        <taxon>Reticulomyxidae</taxon>
        <taxon>Reticulomyxa</taxon>
    </lineage>
</organism>
<protein>
    <recommendedName>
        <fullName evidence="1">Sec7/BIG1-like C-terminal domain-containing protein</fullName>
    </recommendedName>
</protein>
<name>X6NDW9_RETFI</name>